<dbReference type="RefSeq" id="WP_285666314.1">
    <property type="nucleotide sequence ID" value="NZ_BSTX01000004.1"/>
</dbReference>
<accession>A0A9W6SQB2</accession>
<gene>
    <name evidence="4" type="ORF">Afil01_58060</name>
</gene>
<evidence type="ECO:0008006" key="6">
    <source>
        <dbReference type="Google" id="ProtNLM"/>
    </source>
</evidence>
<dbReference type="AlphaFoldDB" id="A0A9W6SQB2"/>
<organism evidence="4 5">
    <name type="scientific">Actinorhabdospora filicis</name>
    <dbReference type="NCBI Taxonomy" id="1785913"/>
    <lineage>
        <taxon>Bacteria</taxon>
        <taxon>Bacillati</taxon>
        <taxon>Actinomycetota</taxon>
        <taxon>Actinomycetes</taxon>
        <taxon>Micromonosporales</taxon>
        <taxon>Micromonosporaceae</taxon>
        <taxon>Actinorhabdospora</taxon>
    </lineage>
</organism>
<keyword evidence="3" id="KW-0732">Signal</keyword>
<keyword evidence="5" id="KW-1185">Reference proteome</keyword>
<feature type="signal peptide" evidence="3">
    <location>
        <begin position="1"/>
        <end position="24"/>
    </location>
</feature>
<feature type="chain" id="PRO_5040900234" description="MYXO-CTERM domain-containing protein" evidence="3">
    <location>
        <begin position="25"/>
        <end position="125"/>
    </location>
</feature>
<evidence type="ECO:0000313" key="4">
    <source>
        <dbReference type="EMBL" id="GLZ80999.1"/>
    </source>
</evidence>
<sequence>MKRRALFSSWALAALGLSAVLVPAALTQPGPPQAPPYVLVDDAGGGSQSPEPPLSPKPSAPASISPAPADRRPVDGGEDGGSGGGTGDLSFGTETALSLGLLAVAALLLIPGRRPPRSAASRTGR</sequence>
<feature type="region of interest" description="Disordered" evidence="1">
    <location>
        <begin position="26"/>
        <end position="90"/>
    </location>
</feature>
<feature type="compositionally biased region" description="Pro residues" evidence="1">
    <location>
        <begin position="50"/>
        <end position="59"/>
    </location>
</feature>
<evidence type="ECO:0000256" key="2">
    <source>
        <dbReference type="SAM" id="Phobius"/>
    </source>
</evidence>
<evidence type="ECO:0000256" key="3">
    <source>
        <dbReference type="SAM" id="SignalP"/>
    </source>
</evidence>
<evidence type="ECO:0000256" key="1">
    <source>
        <dbReference type="SAM" id="MobiDB-lite"/>
    </source>
</evidence>
<name>A0A9W6SQB2_9ACTN</name>
<keyword evidence="2" id="KW-0812">Transmembrane</keyword>
<dbReference type="Proteomes" id="UP001165079">
    <property type="component" value="Unassembled WGS sequence"/>
</dbReference>
<feature type="transmembrane region" description="Helical" evidence="2">
    <location>
        <begin position="95"/>
        <end position="112"/>
    </location>
</feature>
<keyword evidence="2" id="KW-1133">Transmembrane helix</keyword>
<protein>
    <recommendedName>
        <fullName evidence="6">MYXO-CTERM domain-containing protein</fullName>
    </recommendedName>
</protein>
<dbReference type="EMBL" id="BSTX01000004">
    <property type="protein sequence ID" value="GLZ80999.1"/>
    <property type="molecule type" value="Genomic_DNA"/>
</dbReference>
<keyword evidence="2" id="KW-0472">Membrane</keyword>
<comment type="caution">
    <text evidence="4">The sequence shown here is derived from an EMBL/GenBank/DDBJ whole genome shotgun (WGS) entry which is preliminary data.</text>
</comment>
<reference evidence="4" key="1">
    <citation type="submission" date="2023-03" db="EMBL/GenBank/DDBJ databases">
        <title>Actinorhabdospora filicis NBRC 111898.</title>
        <authorList>
            <person name="Ichikawa N."/>
            <person name="Sato H."/>
            <person name="Tonouchi N."/>
        </authorList>
    </citation>
    <scope>NUCLEOTIDE SEQUENCE</scope>
    <source>
        <strain evidence="4">NBRC 111898</strain>
    </source>
</reference>
<evidence type="ECO:0000313" key="5">
    <source>
        <dbReference type="Proteomes" id="UP001165079"/>
    </source>
</evidence>
<proteinExistence type="predicted"/>